<dbReference type="Proteomes" id="UP000245946">
    <property type="component" value="Unassembled WGS sequence"/>
</dbReference>
<name>A0A316YZ50_9BASI</name>
<dbReference type="AlphaFoldDB" id="A0A316YZ50"/>
<dbReference type="RefSeq" id="XP_025595009.1">
    <property type="nucleotide sequence ID" value="XM_025740717.1"/>
</dbReference>
<proteinExistence type="predicted"/>
<accession>A0A316YZ50</accession>
<keyword evidence="2" id="KW-1185">Reference proteome</keyword>
<dbReference type="GeneID" id="37268263"/>
<dbReference type="EMBL" id="KZ819309">
    <property type="protein sequence ID" value="PWN94730.1"/>
    <property type="molecule type" value="Genomic_DNA"/>
</dbReference>
<evidence type="ECO:0000313" key="1">
    <source>
        <dbReference type="EMBL" id="PWN94730.1"/>
    </source>
</evidence>
<organism evidence="1 2">
    <name type="scientific">Tilletiopsis washingtonensis</name>
    <dbReference type="NCBI Taxonomy" id="58919"/>
    <lineage>
        <taxon>Eukaryota</taxon>
        <taxon>Fungi</taxon>
        <taxon>Dikarya</taxon>
        <taxon>Basidiomycota</taxon>
        <taxon>Ustilaginomycotina</taxon>
        <taxon>Exobasidiomycetes</taxon>
        <taxon>Entylomatales</taxon>
        <taxon>Entylomatales incertae sedis</taxon>
        <taxon>Tilletiopsis</taxon>
    </lineage>
</organism>
<reference evidence="1 2" key="1">
    <citation type="journal article" date="2018" name="Mol. Biol. Evol.">
        <title>Broad Genomic Sampling Reveals a Smut Pathogenic Ancestry of the Fungal Clade Ustilaginomycotina.</title>
        <authorList>
            <person name="Kijpornyongpan T."/>
            <person name="Mondo S.J."/>
            <person name="Barry K."/>
            <person name="Sandor L."/>
            <person name="Lee J."/>
            <person name="Lipzen A."/>
            <person name="Pangilinan J."/>
            <person name="LaButti K."/>
            <person name="Hainaut M."/>
            <person name="Henrissat B."/>
            <person name="Grigoriev I.V."/>
            <person name="Spatafora J.W."/>
            <person name="Aime M.C."/>
        </authorList>
    </citation>
    <scope>NUCLEOTIDE SEQUENCE [LARGE SCALE GENOMIC DNA]</scope>
    <source>
        <strain evidence="1 2">MCA 4186</strain>
    </source>
</reference>
<feature type="non-terminal residue" evidence="1">
    <location>
        <position position="67"/>
    </location>
</feature>
<protein>
    <submittedName>
        <fullName evidence="1">Uncharacterized protein</fullName>
    </submittedName>
</protein>
<evidence type="ECO:0000313" key="2">
    <source>
        <dbReference type="Proteomes" id="UP000245946"/>
    </source>
</evidence>
<gene>
    <name evidence="1" type="ORF">FA09DRAFT_313104</name>
</gene>
<sequence length="67" mass="7655">MTDRTPVAHSEGAARMDLLVVFEELHDRVGRLARVGHERLVIADKYKAVVRQSDQGARTCVEMYRMI</sequence>